<dbReference type="Gene3D" id="2.90.10.10">
    <property type="entry name" value="Bulb-type lectin domain"/>
    <property type="match status" value="1"/>
</dbReference>
<dbReference type="InterPro" id="IPR036426">
    <property type="entry name" value="Bulb-type_lectin_dom_sf"/>
</dbReference>
<feature type="signal peptide" evidence="1">
    <location>
        <begin position="1"/>
        <end position="33"/>
    </location>
</feature>
<reference evidence="4" key="1">
    <citation type="submission" date="2025-08" db="UniProtKB">
        <authorList>
            <consortium name="RefSeq"/>
        </authorList>
    </citation>
    <scope>IDENTIFICATION</scope>
</reference>
<proteinExistence type="predicted"/>
<dbReference type="SUPFAM" id="SSF51110">
    <property type="entry name" value="alpha-D-mannose-specific plant lectins"/>
    <property type="match status" value="1"/>
</dbReference>
<protein>
    <submittedName>
        <fullName evidence="4">Mannose-specific lectin-like</fullName>
    </submittedName>
</protein>
<keyword evidence="3" id="KW-1185">Reference proteome</keyword>
<dbReference type="RefSeq" id="XP_039145747.1">
    <property type="nucleotide sequence ID" value="XM_039289813.1"/>
</dbReference>
<keyword evidence="1" id="KW-0732">Signal</keyword>
<accession>A0AB40D054</accession>
<feature type="domain" description="Bulb-type lectin" evidence="2">
    <location>
        <begin position="34"/>
        <end position="146"/>
    </location>
</feature>
<dbReference type="AlphaFoldDB" id="A0AB40D054"/>
<dbReference type="GeneID" id="120282987"/>
<evidence type="ECO:0000256" key="1">
    <source>
        <dbReference type="SAM" id="SignalP"/>
    </source>
</evidence>
<dbReference type="GO" id="GO:0051707">
    <property type="term" value="P:response to other organism"/>
    <property type="evidence" value="ECO:0007669"/>
    <property type="project" value="UniProtKB-ARBA"/>
</dbReference>
<dbReference type="InterPro" id="IPR001480">
    <property type="entry name" value="Bulb-type_lectin_dom"/>
</dbReference>
<feature type="chain" id="PRO_5044350339" evidence="1">
    <location>
        <begin position="34"/>
        <end position="168"/>
    </location>
</feature>
<name>A0AB40D054_DIOCR</name>
<dbReference type="PROSITE" id="PS50927">
    <property type="entry name" value="BULB_LECTIN"/>
    <property type="match status" value="1"/>
</dbReference>
<evidence type="ECO:0000313" key="4">
    <source>
        <dbReference type="RefSeq" id="XP_039145747.1"/>
    </source>
</evidence>
<sequence length="168" mass="18678">MANFQVRSASALMSILFPIVLIIITHHAPSCTARYIMFSGDTLKAGQGLTMNEYTLYMGKDCNLVLYEDGSSVWSSGTSGKGSNCYTKLERNGYLSIYNEGILFPIAVWKSNDGKYFPGEYILVLQPDRNVVIYGEKIWNSGTGSSSLFANKKLTSNKRIDMVTNEKQ</sequence>
<evidence type="ECO:0000259" key="2">
    <source>
        <dbReference type="PROSITE" id="PS50927"/>
    </source>
</evidence>
<gene>
    <name evidence="4" type="primary">LOC120282987</name>
</gene>
<dbReference type="CDD" id="cd00028">
    <property type="entry name" value="B_lectin"/>
    <property type="match status" value="1"/>
</dbReference>
<dbReference type="Proteomes" id="UP001515500">
    <property type="component" value="Chromosome 18"/>
</dbReference>
<evidence type="ECO:0000313" key="3">
    <source>
        <dbReference type="Proteomes" id="UP001515500"/>
    </source>
</evidence>
<dbReference type="SMART" id="SM00108">
    <property type="entry name" value="B_lectin"/>
    <property type="match status" value="1"/>
</dbReference>
<organism evidence="3 4">
    <name type="scientific">Dioscorea cayennensis subsp. rotundata</name>
    <name type="common">White Guinea yam</name>
    <name type="synonym">Dioscorea rotundata</name>
    <dbReference type="NCBI Taxonomy" id="55577"/>
    <lineage>
        <taxon>Eukaryota</taxon>
        <taxon>Viridiplantae</taxon>
        <taxon>Streptophyta</taxon>
        <taxon>Embryophyta</taxon>
        <taxon>Tracheophyta</taxon>
        <taxon>Spermatophyta</taxon>
        <taxon>Magnoliopsida</taxon>
        <taxon>Liliopsida</taxon>
        <taxon>Dioscoreales</taxon>
        <taxon>Dioscoreaceae</taxon>
        <taxon>Dioscorea</taxon>
    </lineage>
</organism>